<evidence type="ECO:0000313" key="1">
    <source>
        <dbReference type="EMBL" id="GAD85542.1"/>
    </source>
</evidence>
<keyword evidence="2" id="KW-1185">Reference proteome</keyword>
<dbReference type="EMBL" id="BAFO02000032">
    <property type="protein sequence ID" value="GAD85542.1"/>
    <property type="molecule type" value="Genomic_DNA"/>
</dbReference>
<accession>U5E6L9</accession>
<proteinExistence type="predicted"/>
<organism evidence="1 2">
    <name type="scientific">Nocardia asteroides NBRC 15531</name>
    <dbReference type="NCBI Taxonomy" id="1110697"/>
    <lineage>
        <taxon>Bacteria</taxon>
        <taxon>Bacillati</taxon>
        <taxon>Actinomycetota</taxon>
        <taxon>Actinomycetes</taxon>
        <taxon>Mycobacteriales</taxon>
        <taxon>Nocardiaceae</taxon>
        <taxon>Nocardia</taxon>
    </lineage>
</organism>
<reference evidence="1 2" key="1">
    <citation type="journal article" date="2014" name="BMC Genomics">
        <title>Genome based analysis of type-I polyketide synthase and nonribosomal peptide synthetase gene clusters in seven strains of five representative Nocardia species.</title>
        <authorList>
            <person name="Komaki H."/>
            <person name="Ichikawa N."/>
            <person name="Hosoyama A."/>
            <person name="Takahashi-Nakaguchi A."/>
            <person name="Matsuzawa T."/>
            <person name="Suzuki K."/>
            <person name="Fujita N."/>
            <person name="Gonoi T."/>
        </authorList>
    </citation>
    <scope>NUCLEOTIDE SEQUENCE [LARGE SCALE GENOMIC DNA]</scope>
    <source>
        <strain evidence="1 2">NBRC 15531</strain>
    </source>
</reference>
<dbReference type="Proteomes" id="UP000017048">
    <property type="component" value="Unassembled WGS sequence"/>
</dbReference>
<gene>
    <name evidence="1" type="ORF">NCAST_32_00240</name>
</gene>
<evidence type="ECO:0000313" key="2">
    <source>
        <dbReference type="Proteomes" id="UP000017048"/>
    </source>
</evidence>
<sequence>MILAPAVHTTPFRDGALSDDARRITMGSLTELMMAAIAGIGSAAEGDGLLAVFLGSVEAFFP</sequence>
<protein>
    <submittedName>
        <fullName evidence="1">Uncharacterized protein</fullName>
    </submittedName>
</protein>
<dbReference type="AlphaFoldDB" id="U5E6L9"/>
<comment type="caution">
    <text evidence="1">The sequence shown here is derived from an EMBL/GenBank/DDBJ whole genome shotgun (WGS) entry which is preliminary data.</text>
</comment>
<name>U5E6L9_NOCAS</name>